<dbReference type="Pfam" id="PF14711">
    <property type="entry name" value="Nitr_red_bet_C"/>
    <property type="match status" value="1"/>
</dbReference>
<dbReference type="Gene3D" id="1.10.3650.10">
    <property type="entry name" value="nitrate reductase domain like"/>
    <property type="match status" value="1"/>
</dbReference>
<comment type="cofactor">
    <cofactor evidence="1">
        <name>[3Fe-4S] cluster</name>
        <dbReference type="ChEBI" id="CHEBI:21137"/>
    </cofactor>
</comment>
<evidence type="ECO:0000256" key="6">
    <source>
        <dbReference type="ARBA" id="ARBA00022723"/>
    </source>
</evidence>
<dbReference type="PANTHER" id="PTHR43518:SF1">
    <property type="entry name" value="RESPIRATORY NITRATE REDUCTASE 1 BETA CHAIN"/>
    <property type="match status" value="1"/>
</dbReference>
<proteinExistence type="predicted"/>
<dbReference type="InterPro" id="IPR029263">
    <property type="entry name" value="Nitr_red_bet_C"/>
</dbReference>
<keyword evidence="11" id="KW-0003">3Fe-4S</keyword>
<evidence type="ECO:0000256" key="5">
    <source>
        <dbReference type="ARBA" id="ARBA00022485"/>
    </source>
</evidence>
<dbReference type="SUPFAM" id="SSF54862">
    <property type="entry name" value="4Fe-4S ferredoxins"/>
    <property type="match status" value="1"/>
</dbReference>
<dbReference type="GO" id="GO:0046872">
    <property type="term" value="F:metal ion binding"/>
    <property type="evidence" value="ECO:0007669"/>
    <property type="project" value="UniProtKB-KW"/>
</dbReference>
<organism evidence="14 15">
    <name type="scientific">Geomonas terrae</name>
    <dbReference type="NCBI Taxonomy" id="2562681"/>
    <lineage>
        <taxon>Bacteria</taxon>
        <taxon>Pseudomonadati</taxon>
        <taxon>Thermodesulfobacteriota</taxon>
        <taxon>Desulfuromonadia</taxon>
        <taxon>Geobacterales</taxon>
        <taxon>Geobacteraceae</taxon>
        <taxon>Geomonas</taxon>
    </lineage>
</organism>
<evidence type="ECO:0000256" key="9">
    <source>
        <dbReference type="ARBA" id="ARBA00023004"/>
    </source>
</evidence>
<evidence type="ECO:0000313" key="14">
    <source>
        <dbReference type="EMBL" id="TGU72295.1"/>
    </source>
</evidence>
<dbReference type="GO" id="GO:0051538">
    <property type="term" value="F:3 iron, 4 sulfur cluster binding"/>
    <property type="evidence" value="ECO:0007669"/>
    <property type="project" value="UniProtKB-KW"/>
</dbReference>
<feature type="domain" description="4Fe-4S ferredoxin-type" evidence="13">
    <location>
        <begin position="171"/>
        <end position="202"/>
    </location>
</feature>
<dbReference type="InterPro" id="IPR006547">
    <property type="entry name" value="NO3_Rdtase_bsu"/>
</dbReference>
<evidence type="ECO:0000256" key="1">
    <source>
        <dbReference type="ARBA" id="ARBA00001927"/>
    </source>
</evidence>
<keyword evidence="7" id="KW-0677">Repeat</keyword>
<dbReference type="InterPro" id="IPR017896">
    <property type="entry name" value="4Fe4S_Fe-S-bd"/>
</dbReference>
<feature type="region of interest" description="Disordered" evidence="12">
    <location>
        <begin position="455"/>
        <end position="484"/>
    </location>
</feature>
<accession>A0A4S1CFH8</accession>
<evidence type="ECO:0000313" key="15">
    <source>
        <dbReference type="Proteomes" id="UP000306416"/>
    </source>
</evidence>
<evidence type="ECO:0000256" key="12">
    <source>
        <dbReference type="SAM" id="MobiDB-lite"/>
    </source>
</evidence>
<dbReference type="Proteomes" id="UP000306416">
    <property type="component" value="Unassembled WGS sequence"/>
</dbReference>
<dbReference type="GO" id="GO:0009055">
    <property type="term" value="F:electron transfer activity"/>
    <property type="evidence" value="ECO:0007669"/>
    <property type="project" value="TreeGrafter"/>
</dbReference>
<comment type="caution">
    <text evidence="14">The sequence shown here is derived from an EMBL/GenBank/DDBJ whole genome shotgun (WGS) entry which is preliminary data.</text>
</comment>
<dbReference type="EMBL" id="SRSC01000002">
    <property type="protein sequence ID" value="TGU72295.1"/>
    <property type="molecule type" value="Genomic_DNA"/>
</dbReference>
<dbReference type="GO" id="GO:0008940">
    <property type="term" value="F:nitrate reductase activity"/>
    <property type="evidence" value="ECO:0007669"/>
    <property type="project" value="InterPro"/>
</dbReference>
<dbReference type="Gene3D" id="3.30.70.20">
    <property type="match status" value="3"/>
</dbReference>
<keyword evidence="5" id="KW-0004">4Fe-4S</keyword>
<dbReference type="EC" id="1.7.99.4" evidence="14"/>
<comment type="subcellular location">
    <subcellularLocation>
        <location evidence="3">Cell envelope</location>
    </subcellularLocation>
</comment>
<dbReference type="Pfam" id="PF13247">
    <property type="entry name" value="Fer4_11"/>
    <property type="match status" value="1"/>
</dbReference>
<dbReference type="GO" id="GO:0030313">
    <property type="term" value="C:cell envelope"/>
    <property type="evidence" value="ECO:0007669"/>
    <property type="project" value="UniProtKB-SubCell"/>
</dbReference>
<dbReference type="NCBIfam" id="TIGR01660">
    <property type="entry name" value="narH"/>
    <property type="match status" value="1"/>
</dbReference>
<keyword evidence="10" id="KW-0411">Iron-sulfur</keyword>
<dbReference type="PROSITE" id="PS51379">
    <property type="entry name" value="4FE4S_FER_2"/>
    <property type="match status" value="3"/>
</dbReference>
<keyword evidence="8" id="KW-0249">Electron transport</keyword>
<comment type="cofactor">
    <cofactor evidence="2">
        <name>[4Fe-4S] cluster</name>
        <dbReference type="ChEBI" id="CHEBI:49883"/>
    </cofactor>
</comment>
<evidence type="ECO:0000256" key="8">
    <source>
        <dbReference type="ARBA" id="ARBA00022982"/>
    </source>
</evidence>
<name>A0A4S1CFH8_9BACT</name>
<gene>
    <name evidence="14" type="primary">narH</name>
    <name evidence="14" type="ORF">E4633_08255</name>
</gene>
<sequence>MDVRAQIVMVFNLDKCIGCHTCSISCKNIWTDRKGAEYMWWNNVETKPGVGYPRQWEDQERFKGGWVVDGKKLKLKAMGKGPTLANMFFQPNMPKIEDYYEPFDFDYGNLAGAKESKDQPVAEAFSQISGKKIEEIQGGPNWDDDLSGSQVYAAKDLNLKDKKVIESYDSMFMQYLPRICNHCLNPACVASCPSRALYKRGEDGIVLVDQEVCKGWRFCTSACPYKKVYFNWSTGKAEKCIFCYPRVEGGQCNACAHSCVGRIRYVGVLLYDADAVEAAALKGDAELVEAHRDVILDPRDPEVCRQAKENGISDQWLDAAAASPVYALVKEFRVALPLHPEFRTLPMAYYIPSLSPVLSTWGDTHKLLEHGMIPALETLRVPIGYLASLLSGGNHAVIEEALKKLIAIRVRMRAENLGLPADPELLADAGLDEAAAKRLYRLFTIAGYNERNVIPPQQREENDPEKRRQEGGFGILKKTRRGGK</sequence>
<keyword evidence="4" id="KW-0813">Transport</keyword>
<dbReference type="GO" id="GO:0042126">
    <property type="term" value="P:nitrate metabolic process"/>
    <property type="evidence" value="ECO:0007669"/>
    <property type="project" value="InterPro"/>
</dbReference>
<dbReference type="GO" id="GO:0016020">
    <property type="term" value="C:membrane"/>
    <property type="evidence" value="ECO:0007669"/>
    <property type="project" value="TreeGrafter"/>
</dbReference>
<dbReference type="AlphaFoldDB" id="A0A4S1CFH8"/>
<evidence type="ECO:0000256" key="4">
    <source>
        <dbReference type="ARBA" id="ARBA00022448"/>
    </source>
</evidence>
<keyword evidence="14" id="KW-0560">Oxidoreductase</keyword>
<reference evidence="14 15" key="1">
    <citation type="submission" date="2019-04" db="EMBL/GenBank/DDBJ databases">
        <title>Geobacter oryzae sp. nov., ferric-reducing bacteria isolated from paddy soil.</title>
        <authorList>
            <person name="Xu Z."/>
            <person name="Masuda Y."/>
            <person name="Itoh H."/>
            <person name="Senoo K."/>
        </authorList>
    </citation>
    <scope>NUCLEOTIDE SEQUENCE [LARGE SCALE GENOMIC DNA]</scope>
    <source>
        <strain evidence="14 15">Red111</strain>
    </source>
</reference>
<feature type="compositionally biased region" description="Basic and acidic residues" evidence="12">
    <location>
        <begin position="458"/>
        <end position="470"/>
    </location>
</feature>
<evidence type="ECO:0000256" key="10">
    <source>
        <dbReference type="ARBA" id="ARBA00023014"/>
    </source>
</evidence>
<keyword evidence="6" id="KW-0479">Metal-binding</keyword>
<dbReference type="GO" id="GO:0009325">
    <property type="term" value="C:nitrate reductase complex"/>
    <property type="evidence" value="ECO:0007669"/>
    <property type="project" value="InterPro"/>
</dbReference>
<dbReference type="RefSeq" id="WP_135869778.1">
    <property type="nucleotide sequence ID" value="NZ_SRSC01000002.1"/>
</dbReference>
<evidence type="ECO:0000256" key="3">
    <source>
        <dbReference type="ARBA" id="ARBA00004196"/>
    </source>
</evidence>
<keyword evidence="15" id="KW-1185">Reference proteome</keyword>
<dbReference type="GO" id="GO:0009061">
    <property type="term" value="P:anaerobic respiration"/>
    <property type="evidence" value="ECO:0007669"/>
    <property type="project" value="TreeGrafter"/>
</dbReference>
<dbReference type="InterPro" id="IPR038262">
    <property type="entry name" value="Nitr_red_bet_C_sf"/>
</dbReference>
<evidence type="ECO:0000256" key="11">
    <source>
        <dbReference type="ARBA" id="ARBA00023291"/>
    </source>
</evidence>
<feature type="domain" description="4Fe-4S ferredoxin-type" evidence="13">
    <location>
        <begin position="204"/>
        <end position="233"/>
    </location>
</feature>
<keyword evidence="9" id="KW-0408">Iron</keyword>
<evidence type="ECO:0000259" key="13">
    <source>
        <dbReference type="PROSITE" id="PS51379"/>
    </source>
</evidence>
<feature type="domain" description="4Fe-4S ferredoxin-type" evidence="13">
    <location>
        <begin position="7"/>
        <end position="36"/>
    </location>
</feature>
<dbReference type="PANTHER" id="PTHR43518">
    <property type="entry name" value="NITRATE REDUCTASE BETA SUBUNIT"/>
    <property type="match status" value="1"/>
</dbReference>
<dbReference type="GO" id="GO:0051539">
    <property type="term" value="F:4 iron, 4 sulfur cluster binding"/>
    <property type="evidence" value="ECO:0007669"/>
    <property type="project" value="UniProtKB-KW"/>
</dbReference>
<evidence type="ECO:0000256" key="2">
    <source>
        <dbReference type="ARBA" id="ARBA00001966"/>
    </source>
</evidence>
<protein>
    <submittedName>
        <fullName evidence="14">Nitrate reductase subunit beta</fullName>
        <ecNumber evidence="14">1.7.99.4</ecNumber>
    </submittedName>
</protein>
<evidence type="ECO:0000256" key="7">
    <source>
        <dbReference type="ARBA" id="ARBA00022737"/>
    </source>
</evidence>